<evidence type="ECO:0000259" key="1">
    <source>
        <dbReference type="PROSITE" id="PS50853"/>
    </source>
</evidence>
<protein>
    <recommendedName>
        <fullName evidence="1">Fibronectin type-III domain-containing protein</fullName>
    </recommendedName>
</protein>
<dbReference type="EMBL" id="CP064936">
    <property type="protein sequence ID" value="QQA01043.1"/>
    <property type="molecule type" value="Genomic_DNA"/>
</dbReference>
<proteinExistence type="predicted"/>
<organism evidence="2 3">
    <name type="scientific">Treponema peruense</name>
    <dbReference type="NCBI Taxonomy" id="2787628"/>
    <lineage>
        <taxon>Bacteria</taxon>
        <taxon>Pseudomonadati</taxon>
        <taxon>Spirochaetota</taxon>
        <taxon>Spirochaetia</taxon>
        <taxon>Spirochaetales</taxon>
        <taxon>Treponemataceae</taxon>
        <taxon>Treponema</taxon>
    </lineage>
</organism>
<dbReference type="InterPro" id="IPR013783">
    <property type="entry name" value="Ig-like_fold"/>
</dbReference>
<gene>
    <name evidence="2" type="ORF">IWA51_12460</name>
</gene>
<sequence length="1370" mass="149184">MFSRYFKFYFATVVLAVATVFFGCENDLIPSPEIDKIIDSGGTSINEAVKPPAGLTASHGGYKSVTLSWNAAANAVRYNIYGAANPFETFVKVGETKDASSSIELDEVAGAVRYYYVKSIDYKGGESFASSTVKGSTMATPSITMIESSSDGTQATVSWWMSNCDSTTYSDSVKYKVRCFLEDGKSVDETTCDGTVSSVVFKGLSPKTKYLYDVGAYIPVNAAEENKYEWSDRIDSETARKLIPDAAKEFTATQGTLYTKVELSWLLPDFVDAKVSSSLFNRNPVYFTIERKEKDSVSQEWTCIVPYIGSCLTSAEKIPGGIVFDCASLSSENVNVKLEAGTLENAETSETYTGYIPGTKIYYCDTSAVAGVKYEYRIISFTDDSKNAVSSENSRSVCEGWSLSTPSFETSAVYEKADDGSTLHSAVKVEYKFDFDTLGLDETYGYVITSQRTPLSADEAGEEVYEGYWTDAASVNSAAKTFAFDATDEAANSLREGYYKFKAYVVPAGMNSVPAGEDEYFACAEAFGVVTVVHDSANLPSVTGFSVEDGYSDKFKIKWDYNSNYDYVLKWIPYEGETALAEESLALSKDELNALAAKSSDGSVTYEHAALSGDRRKYMLEASAGFSITKKADSVSETLGTAVPYCTQYFYDKIVVSWKTVQLAKSDAADFTVNAYYKDDETKTPVVDFAGGNGAVVFDETAGIYTCTLENPAGYNDVLRSGKTILFAVTAASSKTSDTTEAVFATATLGPALVNARVAAPSSEEIVLEWNAVKGAAGYIIRRALYSDGTAAAVDKADTYFYDCEKCVLTVGGESVDEARATVSKTEADGGTVYSLCDKYAAVSDSTNPYQKNQARIAWGLPFGYAVIPVAAESDFSFTDGFVLDASSKVDYCTKTDEAGEVTSTALTDVKGACFGYALNLKAQKAEQGDSQRVDWELPYLSASGIEQKVPSLYRREVLENASFGSWERIAAVTVPLKADSVYATYRVPEADLKKAFEYAVNYNPGTAEFKKEFVDYCENKKEENGSRYTYPDGVECESEFKGYLLYDDNYSVAYAAETDSSKPEYYAERVTIGNWNKNARALGPDTYTVSILNNNLGSEWIPVLTFNAADFSATTAADDIRFSLTEGNLEARLYPKAIAEGTAQTTEGALKVLRDARHYYRITLTRGEHSAVVDNDVYAYRQITAEELVRAATLAMAVGMKNTGAAWKVKAFGGTTTSVSDGVTIASSGGVGYGKEKYFVHTISFENATPLLVTQSGKSASFLSIIGNVTGETWKNGKAGGEKYYPAEYMNYGSTKVSVSSGTEFGGLYSADLKFFWLNKEETPRYTESEGYKGIKVTYPSGAQEVVFGNITPLPFIDDDFKIDTTDWQ</sequence>
<dbReference type="InterPro" id="IPR036116">
    <property type="entry name" value="FN3_sf"/>
</dbReference>
<accession>A0A7T3RDE0</accession>
<evidence type="ECO:0000313" key="2">
    <source>
        <dbReference type="EMBL" id="QQA01043.1"/>
    </source>
</evidence>
<dbReference type="PROSITE" id="PS50853">
    <property type="entry name" value="FN3"/>
    <property type="match status" value="1"/>
</dbReference>
<dbReference type="SUPFAM" id="SSF49265">
    <property type="entry name" value="Fibronectin type III"/>
    <property type="match status" value="1"/>
</dbReference>
<dbReference type="Proteomes" id="UP000595224">
    <property type="component" value="Chromosome"/>
</dbReference>
<dbReference type="Gene3D" id="2.60.40.10">
    <property type="entry name" value="Immunoglobulins"/>
    <property type="match status" value="2"/>
</dbReference>
<keyword evidence="3" id="KW-1185">Reference proteome</keyword>
<dbReference type="RefSeq" id="WP_198442651.1">
    <property type="nucleotide sequence ID" value="NZ_CBCSHE010000007.1"/>
</dbReference>
<feature type="domain" description="Fibronectin type-III" evidence="1">
    <location>
        <begin position="140"/>
        <end position="241"/>
    </location>
</feature>
<dbReference type="PROSITE" id="PS51257">
    <property type="entry name" value="PROKAR_LIPOPROTEIN"/>
    <property type="match status" value="1"/>
</dbReference>
<evidence type="ECO:0000313" key="3">
    <source>
        <dbReference type="Proteomes" id="UP000595224"/>
    </source>
</evidence>
<reference evidence="2 3" key="1">
    <citation type="submission" date="2020-11" db="EMBL/GenBank/DDBJ databases">
        <title>Treponema Peruensis nv. sp., first commensal Treponema isolated from human feces.</title>
        <authorList>
            <person name="Belkhou C."/>
            <person name="Raes J."/>
        </authorList>
    </citation>
    <scope>NUCLEOTIDE SEQUENCE [LARGE SCALE GENOMIC DNA]</scope>
    <source>
        <strain evidence="2 3">RCC2812</strain>
    </source>
</reference>
<dbReference type="KEGG" id="tper:IWA51_12460"/>
<dbReference type="InterPro" id="IPR003961">
    <property type="entry name" value="FN3_dom"/>
</dbReference>
<name>A0A7T3RDE0_9SPIR</name>